<organism evidence="5 6">
    <name type="scientific">Oceanomicrobium pacificus</name>
    <dbReference type="NCBI Taxonomy" id="2692916"/>
    <lineage>
        <taxon>Bacteria</taxon>
        <taxon>Pseudomonadati</taxon>
        <taxon>Pseudomonadota</taxon>
        <taxon>Alphaproteobacteria</taxon>
        <taxon>Rhodobacterales</taxon>
        <taxon>Paracoccaceae</taxon>
        <taxon>Oceanomicrobium</taxon>
    </lineage>
</organism>
<feature type="domain" description="Shikimate dehydrogenase substrate binding N-terminal" evidence="4">
    <location>
        <begin position="11"/>
        <end position="97"/>
    </location>
</feature>
<name>A0A6B0TY61_9RHOB</name>
<reference evidence="5 6" key="1">
    <citation type="submission" date="2019-12" db="EMBL/GenBank/DDBJ databases">
        <title>Strain KN286 was isolated from seawater, which was collected from Caroline Seamount in the tropical western Pacific.</title>
        <authorList>
            <person name="Wang Q."/>
        </authorList>
    </citation>
    <scope>NUCLEOTIDE SEQUENCE [LARGE SCALE GENOMIC DNA]</scope>
    <source>
        <strain evidence="5 6">KN286</strain>
    </source>
</reference>
<dbReference type="PANTHER" id="PTHR21089:SF1">
    <property type="entry name" value="BIFUNCTIONAL 3-DEHYDROQUINATE DEHYDRATASE_SHIKIMATE DEHYDROGENASE, CHLOROPLASTIC"/>
    <property type="match status" value="1"/>
</dbReference>
<dbReference type="GO" id="GO:0004764">
    <property type="term" value="F:shikimate 3-dehydrogenase (NADP+) activity"/>
    <property type="evidence" value="ECO:0007669"/>
    <property type="project" value="InterPro"/>
</dbReference>
<gene>
    <name evidence="5" type="ORF">GSH16_14445</name>
</gene>
<keyword evidence="3" id="KW-0028">Amino-acid biosynthesis</keyword>
<dbReference type="GO" id="GO:0050661">
    <property type="term" value="F:NADP binding"/>
    <property type="evidence" value="ECO:0007669"/>
    <property type="project" value="TreeGrafter"/>
</dbReference>
<dbReference type="InterPro" id="IPR013708">
    <property type="entry name" value="Shikimate_DH-bd_N"/>
</dbReference>
<dbReference type="GO" id="GO:0009073">
    <property type="term" value="P:aromatic amino acid family biosynthetic process"/>
    <property type="evidence" value="ECO:0007669"/>
    <property type="project" value="UniProtKB-KW"/>
</dbReference>
<dbReference type="SUPFAM" id="SSF53223">
    <property type="entry name" value="Aminoacid dehydrogenase-like, N-terminal domain"/>
    <property type="match status" value="1"/>
</dbReference>
<sequence>MSDAAPLIAGLIGAHIGQSRLSAALGRLADATGHGFEFTAIDSAEDPDFDFAATVADCREKGWTGVTVTHPHKTEAAALAGDGMLPRVAHLGACNTLVFDPDHERVVGHNTDYTGFKSLWRAEMPVTQPGRVAMAGAGGVARAIAPALLRLEADEIAVWDPEPGRAAALAADFGSKIRAIDPVDARGAILEADGLVNATALGMGYNPGTAFDPKLVGGQTWAFDAVYTPPDTPFLTRAADQGLTCLSGFDLFRHMAVDSFEAYLGTGAAPADALDLLADLRPTTN</sequence>
<evidence type="ECO:0000256" key="1">
    <source>
        <dbReference type="ARBA" id="ARBA00004871"/>
    </source>
</evidence>
<evidence type="ECO:0000256" key="2">
    <source>
        <dbReference type="ARBA" id="ARBA00023002"/>
    </source>
</evidence>
<dbReference type="Gene3D" id="3.40.50.10860">
    <property type="entry name" value="Leucine Dehydrogenase, chain A, domain 1"/>
    <property type="match status" value="1"/>
</dbReference>
<comment type="pathway">
    <text evidence="1">Metabolic intermediate biosynthesis; chorismate biosynthesis; chorismate from D-erythrose 4-phosphate and phosphoenolpyruvate: step 4/7.</text>
</comment>
<dbReference type="SUPFAM" id="SSF51735">
    <property type="entry name" value="NAD(P)-binding Rossmann-fold domains"/>
    <property type="match status" value="1"/>
</dbReference>
<evidence type="ECO:0000259" key="4">
    <source>
        <dbReference type="Pfam" id="PF08501"/>
    </source>
</evidence>
<dbReference type="GO" id="GO:0019632">
    <property type="term" value="P:shikimate metabolic process"/>
    <property type="evidence" value="ECO:0007669"/>
    <property type="project" value="TreeGrafter"/>
</dbReference>
<evidence type="ECO:0000256" key="3">
    <source>
        <dbReference type="ARBA" id="ARBA00023141"/>
    </source>
</evidence>
<keyword evidence="3" id="KW-0057">Aromatic amino acid biosynthesis</keyword>
<dbReference type="InterPro" id="IPR046346">
    <property type="entry name" value="Aminoacid_DH-like_N_sf"/>
</dbReference>
<keyword evidence="2" id="KW-0560">Oxidoreductase</keyword>
<dbReference type="GO" id="GO:0005829">
    <property type="term" value="C:cytosol"/>
    <property type="evidence" value="ECO:0007669"/>
    <property type="project" value="TreeGrafter"/>
</dbReference>
<keyword evidence="6" id="KW-1185">Reference proteome</keyword>
<dbReference type="RefSeq" id="WP_160856316.1">
    <property type="nucleotide sequence ID" value="NZ_WUWG01000007.1"/>
</dbReference>
<dbReference type="CDD" id="cd01065">
    <property type="entry name" value="NAD_bind_Shikimate_DH"/>
    <property type="match status" value="1"/>
</dbReference>
<evidence type="ECO:0000313" key="5">
    <source>
        <dbReference type="EMBL" id="MXU66645.1"/>
    </source>
</evidence>
<evidence type="ECO:0000313" key="6">
    <source>
        <dbReference type="Proteomes" id="UP000436016"/>
    </source>
</evidence>
<comment type="caution">
    <text evidence="5">The sequence shown here is derived from an EMBL/GenBank/DDBJ whole genome shotgun (WGS) entry which is preliminary data.</text>
</comment>
<dbReference type="InterPro" id="IPR036291">
    <property type="entry name" value="NAD(P)-bd_dom_sf"/>
</dbReference>
<dbReference type="EMBL" id="WUWG01000007">
    <property type="protein sequence ID" value="MXU66645.1"/>
    <property type="molecule type" value="Genomic_DNA"/>
</dbReference>
<dbReference type="PANTHER" id="PTHR21089">
    <property type="entry name" value="SHIKIMATE DEHYDROGENASE"/>
    <property type="match status" value="1"/>
</dbReference>
<dbReference type="AlphaFoldDB" id="A0A6B0TY61"/>
<proteinExistence type="predicted"/>
<dbReference type="Gene3D" id="3.40.50.720">
    <property type="entry name" value="NAD(P)-binding Rossmann-like Domain"/>
    <property type="match status" value="1"/>
</dbReference>
<protein>
    <submittedName>
        <fullName evidence="5">Shikimate dehydrogenase</fullName>
    </submittedName>
</protein>
<dbReference type="GO" id="GO:0009423">
    <property type="term" value="P:chorismate biosynthetic process"/>
    <property type="evidence" value="ECO:0007669"/>
    <property type="project" value="TreeGrafter"/>
</dbReference>
<accession>A0A6B0TY61</accession>
<dbReference type="Proteomes" id="UP000436016">
    <property type="component" value="Unassembled WGS sequence"/>
</dbReference>
<dbReference type="InterPro" id="IPR022893">
    <property type="entry name" value="Shikimate_DH_fam"/>
</dbReference>
<dbReference type="Pfam" id="PF08501">
    <property type="entry name" value="Shikimate_dh_N"/>
    <property type="match status" value="1"/>
</dbReference>